<dbReference type="InterPro" id="IPR016193">
    <property type="entry name" value="Cytidine_deaminase-like"/>
</dbReference>
<dbReference type="EMBL" id="JAUSUZ010000001">
    <property type="protein sequence ID" value="MDQ0366255.1"/>
    <property type="molecule type" value="Genomic_DNA"/>
</dbReference>
<comment type="caution">
    <text evidence="1">The sequence shown here is derived from an EMBL/GenBank/DDBJ whole genome shotgun (WGS) entry which is preliminary data.</text>
</comment>
<organism evidence="1 2">
    <name type="scientific">Catenuloplanes indicus</name>
    <dbReference type="NCBI Taxonomy" id="137267"/>
    <lineage>
        <taxon>Bacteria</taxon>
        <taxon>Bacillati</taxon>
        <taxon>Actinomycetota</taxon>
        <taxon>Actinomycetes</taxon>
        <taxon>Micromonosporales</taxon>
        <taxon>Micromonosporaceae</taxon>
        <taxon>Catenuloplanes</taxon>
    </lineage>
</organism>
<dbReference type="SUPFAM" id="SSF53927">
    <property type="entry name" value="Cytidine deaminase-like"/>
    <property type="match status" value="1"/>
</dbReference>
<protein>
    <recommendedName>
        <fullName evidence="3">Cytidine deaminase</fullName>
    </recommendedName>
</protein>
<keyword evidence="2" id="KW-1185">Reference proteome</keyword>
<dbReference type="Proteomes" id="UP001240236">
    <property type="component" value="Unassembled WGS sequence"/>
</dbReference>
<dbReference type="AlphaFoldDB" id="A0AAE4AWR9"/>
<sequence length="126" mass="12206">MPEPTVTAVPASTGAVTLAAEDAKLVTLARSVRARVGAVEGAAVRDQDGRTYAAATVALPSLAVTALQLAVASAVSAGATRLEAAAVVTEASALDGSGHAAVRDLAADAPIFVAAPDGVVFGTVVA</sequence>
<reference evidence="1 2" key="1">
    <citation type="submission" date="2023-07" db="EMBL/GenBank/DDBJ databases">
        <title>Sequencing the genomes of 1000 actinobacteria strains.</title>
        <authorList>
            <person name="Klenk H.-P."/>
        </authorList>
    </citation>
    <scope>NUCLEOTIDE SEQUENCE [LARGE SCALE GENOMIC DNA]</scope>
    <source>
        <strain evidence="1 2">DSM 44709</strain>
    </source>
</reference>
<evidence type="ECO:0008006" key="3">
    <source>
        <dbReference type="Google" id="ProtNLM"/>
    </source>
</evidence>
<dbReference type="Gene3D" id="3.40.140.10">
    <property type="entry name" value="Cytidine Deaminase, domain 2"/>
    <property type="match status" value="1"/>
</dbReference>
<name>A0AAE4AWR9_9ACTN</name>
<dbReference type="RefSeq" id="WP_307239461.1">
    <property type="nucleotide sequence ID" value="NZ_JAUSUZ010000001.1"/>
</dbReference>
<accession>A0AAE4AWR9</accession>
<proteinExistence type="predicted"/>
<evidence type="ECO:0000313" key="2">
    <source>
        <dbReference type="Proteomes" id="UP001240236"/>
    </source>
</evidence>
<dbReference type="GO" id="GO:0003824">
    <property type="term" value="F:catalytic activity"/>
    <property type="evidence" value="ECO:0007669"/>
    <property type="project" value="InterPro"/>
</dbReference>
<gene>
    <name evidence="1" type="ORF">J2S42_002924</name>
</gene>
<evidence type="ECO:0000313" key="1">
    <source>
        <dbReference type="EMBL" id="MDQ0366255.1"/>
    </source>
</evidence>